<gene>
    <name evidence="3" type="ORF">CTRI78_v012241</name>
</gene>
<dbReference type="AlphaFoldDB" id="A0A4R8PTK7"/>
<keyword evidence="4" id="KW-1185">Reference proteome</keyword>
<feature type="region of interest" description="Disordered" evidence="1">
    <location>
        <begin position="215"/>
        <end position="237"/>
    </location>
</feature>
<keyword evidence="2" id="KW-1133">Transmembrane helix</keyword>
<proteinExistence type="predicted"/>
<reference evidence="3 4" key="1">
    <citation type="submission" date="2018-12" db="EMBL/GenBank/DDBJ databases">
        <title>Genome sequence and assembly of Colletotrichum trifolii.</title>
        <authorList>
            <person name="Gan P."/>
            <person name="Shirasu K."/>
        </authorList>
    </citation>
    <scope>NUCLEOTIDE SEQUENCE [LARGE SCALE GENOMIC DNA]</scope>
    <source>
        <strain evidence="3 4">543-2</strain>
    </source>
</reference>
<feature type="transmembrane region" description="Helical" evidence="2">
    <location>
        <begin position="116"/>
        <end position="141"/>
    </location>
</feature>
<sequence>MAVETKNVSQISNFEVDPEDAFPSQSVRLLRTVDAARVGLTTLALVAAITILGVSADALAVYDATHVPATFLLPLWPDDFDLRPTVALVVGSSIILVANGASIVAARSQSLRERALIRSSVVVAAPAIGLVAAVVAISFFYSINASTTVDTLQSWSCRWSEVAMMSRPHFGTLCKQSKAGLYLSILMVPIQTIILGAGGYQTMLEMNLSRTAGVVQERRKSGSPAPSSVRDIEGEAR</sequence>
<organism evidence="3 4">
    <name type="scientific">Colletotrichum trifolii</name>
    <dbReference type="NCBI Taxonomy" id="5466"/>
    <lineage>
        <taxon>Eukaryota</taxon>
        <taxon>Fungi</taxon>
        <taxon>Dikarya</taxon>
        <taxon>Ascomycota</taxon>
        <taxon>Pezizomycotina</taxon>
        <taxon>Sordariomycetes</taxon>
        <taxon>Hypocreomycetidae</taxon>
        <taxon>Glomerellales</taxon>
        <taxon>Glomerellaceae</taxon>
        <taxon>Colletotrichum</taxon>
        <taxon>Colletotrichum orbiculare species complex</taxon>
    </lineage>
</organism>
<comment type="caution">
    <text evidence="3">The sequence shown here is derived from an EMBL/GenBank/DDBJ whole genome shotgun (WGS) entry which is preliminary data.</text>
</comment>
<evidence type="ECO:0000256" key="1">
    <source>
        <dbReference type="SAM" id="MobiDB-lite"/>
    </source>
</evidence>
<feature type="transmembrane region" description="Helical" evidence="2">
    <location>
        <begin position="38"/>
        <end position="62"/>
    </location>
</feature>
<dbReference type="EMBL" id="RYZW01003105">
    <property type="protein sequence ID" value="TDZ27596.1"/>
    <property type="molecule type" value="Genomic_DNA"/>
</dbReference>
<keyword evidence="2" id="KW-0472">Membrane</keyword>
<name>A0A4R8PTK7_COLTR</name>
<feature type="transmembrane region" description="Helical" evidence="2">
    <location>
        <begin position="179"/>
        <end position="200"/>
    </location>
</feature>
<dbReference type="Proteomes" id="UP000295703">
    <property type="component" value="Unassembled WGS sequence"/>
</dbReference>
<evidence type="ECO:0000313" key="4">
    <source>
        <dbReference type="Proteomes" id="UP000295703"/>
    </source>
</evidence>
<evidence type="ECO:0000256" key="2">
    <source>
        <dbReference type="SAM" id="Phobius"/>
    </source>
</evidence>
<keyword evidence="2" id="KW-0812">Transmembrane</keyword>
<evidence type="ECO:0000313" key="3">
    <source>
        <dbReference type="EMBL" id="TDZ27596.1"/>
    </source>
</evidence>
<accession>A0A4R8PTK7</accession>
<protein>
    <submittedName>
        <fullName evidence="3">Uncharacterized protein</fullName>
    </submittedName>
</protein>
<feature type="transmembrane region" description="Helical" evidence="2">
    <location>
        <begin position="82"/>
        <end position="104"/>
    </location>
</feature>